<keyword evidence="1" id="KW-1133">Transmembrane helix</keyword>
<feature type="domain" description="LysM" evidence="2">
    <location>
        <begin position="133"/>
        <end position="182"/>
    </location>
</feature>
<dbReference type="CDD" id="cd00118">
    <property type="entry name" value="LysM"/>
    <property type="match status" value="1"/>
</dbReference>
<dbReference type="SMART" id="SM00257">
    <property type="entry name" value="LysM"/>
    <property type="match status" value="1"/>
</dbReference>
<keyword evidence="1" id="KW-0812">Transmembrane</keyword>
<evidence type="ECO:0000259" key="2">
    <source>
        <dbReference type="PROSITE" id="PS51782"/>
    </source>
</evidence>
<reference evidence="3 4" key="1">
    <citation type="submission" date="2020-10" db="EMBL/GenBank/DDBJ databases">
        <title>Sequencing the genomes of 1000 actinobacteria strains.</title>
        <authorList>
            <person name="Klenk H.-P."/>
        </authorList>
    </citation>
    <scope>NUCLEOTIDE SEQUENCE [LARGE SCALE GENOMIC DNA]</scope>
    <source>
        <strain evidence="3 4">DSM 43748</strain>
    </source>
</reference>
<proteinExistence type="predicted"/>
<feature type="transmembrane region" description="Helical" evidence="1">
    <location>
        <begin position="93"/>
        <end position="113"/>
    </location>
</feature>
<dbReference type="SUPFAM" id="SSF54106">
    <property type="entry name" value="LysM domain"/>
    <property type="match status" value="1"/>
</dbReference>
<evidence type="ECO:0000256" key="1">
    <source>
        <dbReference type="SAM" id="Phobius"/>
    </source>
</evidence>
<dbReference type="EMBL" id="JADBEF010000001">
    <property type="protein sequence ID" value="MBE1557971.1"/>
    <property type="molecule type" value="Genomic_DNA"/>
</dbReference>
<name>A0ABR9K7J6_9ACTN</name>
<dbReference type="RefSeq" id="WP_192773479.1">
    <property type="nucleotide sequence ID" value="NZ_BAAASY010000026.1"/>
</dbReference>
<evidence type="ECO:0000313" key="4">
    <source>
        <dbReference type="Proteomes" id="UP000661607"/>
    </source>
</evidence>
<accession>A0ABR9K7J6</accession>
<dbReference type="PROSITE" id="PS51782">
    <property type="entry name" value="LYSM"/>
    <property type="match status" value="1"/>
</dbReference>
<gene>
    <name evidence="3" type="ORF">H4W81_000750</name>
</gene>
<dbReference type="InterPro" id="IPR036779">
    <property type="entry name" value="LysM_dom_sf"/>
</dbReference>
<dbReference type="Gene3D" id="3.10.350.10">
    <property type="entry name" value="LysM domain"/>
    <property type="match status" value="1"/>
</dbReference>
<comment type="caution">
    <text evidence="3">The sequence shown here is derived from an EMBL/GenBank/DDBJ whole genome shotgun (WGS) entry which is preliminary data.</text>
</comment>
<evidence type="ECO:0000313" key="3">
    <source>
        <dbReference type="EMBL" id="MBE1557971.1"/>
    </source>
</evidence>
<protein>
    <recommendedName>
        <fullName evidence="2">LysM domain-containing protein</fullName>
    </recommendedName>
</protein>
<dbReference type="Pfam" id="PF01476">
    <property type="entry name" value="LysM"/>
    <property type="match status" value="1"/>
</dbReference>
<sequence length="187" mass="19762">MNTPRGTAERRGGEPTRWLSGVEATGGRAVHTRAGGGRGPRLGVLRGRRLFGRRRKAVRAAPGRTAPRVRLAAVPGPRGEAVRRRPMRLTRRGRVVVVGLFAVLSLGGFVLGAKATSWAIAQESSGLGHEGLPWVIVEKGDTLWSIAAAVSPGDDPAATAGEIMRLNGLSSSLIRPGGRLYLPDRTP</sequence>
<dbReference type="Proteomes" id="UP000661607">
    <property type="component" value="Unassembled WGS sequence"/>
</dbReference>
<dbReference type="InterPro" id="IPR018392">
    <property type="entry name" value="LysM"/>
</dbReference>
<keyword evidence="1" id="KW-0472">Membrane</keyword>
<organism evidence="3 4">
    <name type="scientific">Nonomuraea africana</name>
    <dbReference type="NCBI Taxonomy" id="46171"/>
    <lineage>
        <taxon>Bacteria</taxon>
        <taxon>Bacillati</taxon>
        <taxon>Actinomycetota</taxon>
        <taxon>Actinomycetes</taxon>
        <taxon>Streptosporangiales</taxon>
        <taxon>Streptosporangiaceae</taxon>
        <taxon>Nonomuraea</taxon>
    </lineage>
</organism>
<keyword evidence="4" id="KW-1185">Reference proteome</keyword>